<accession>A0AAW0M9A5</accession>
<reference evidence="1" key="2">
    <citation type="journal article" date="2018" name="Sci. Data">
        <title>The draft genome sequence of cork oak.</title>
        <authorList>
            <person name="Ramos A.M."/>
            <person name="Usie A."/>
            <person name="Barbosa P."/>
            <person name="Barros P.M."/>
            <person name="Capote T."/>
            <person name="Chaves I."/>
            <person name="Simoes F."/>
            <person name="Abreu I."/>
            <person name="Carrasquinho I."/>
            <person name="Faro C."/>
            <person name="Guimaraes J.B."/>
            <person name="Mendonca D."/>
            <person name="Nobrega F."/>
            <person name="Rodrigues L."/>
            <person name="Saibo N.J.M."/>
            <person name="Varela M.C."/>
            <person name="Egas C."/>
            <person name="Matos J."/>
            <person name="Miguel C.M."/>
            <person name="Oliveira M.M."/>
            <person name="Ricardo C.P."/>
            <person name="Goncalves S."/>
        </authorList>
    </citation>
    <scope>NUCLEOTIDE SEQUENCE [LARGE SCALE GENOMIC DNA]</scope>
    <source>
        <strain evidence="1">HL8</strain>
    </source>
</reference>
<comment type="caution">
    <text evidence="1">The sequence shown here is derived from an EMBL/GenBank/DDBJ whole genome shotgun (WGS) entry which is preliminary data.</text>
</comment>
<gene>
    <name evidence="1" type="ORF">CFP56_004840</name>
</gene>
<name>A0AAW0M9A5_QUESU</name>
<reference evidence="1" key="1">
    <citation type="submission" date="2017-12" db="EMBL/GenBank/DDBJ databases">
        <authorList>
            <person name="Barbosa P."/>
            <person name="Usie A."/>
            <person name="Ramos A.M."/>
        </authorList>
    </citation>
    <scope>NUCLEOTIDE SEQUENCE</scope>
    <source>
        <strain evidence="1">HL8</strain>
        <tissue evidence="1">Leaves</tissue>
    </source>
</reference>
<proteinExistence type="predicted"/>
<reference evidence="1" key="3">
    <citation type="submission" date="2023-07" db="EMBL/GenBank/DDBJ databases">
        <title>An improved reference 1 genome and first organelle genomes of Quercus suber.</title>
        <authorList>
            <consortium name="Genosuber Consortium"/>
            <person name="Usie A."/>
            <person name="Serra O."/>
            <person name="Barros P."/>
        </authorList>
    </citation>
    <scope>NUCLEOTIDE SEQUENCE</scope>
    <source>
        <strain evidence="1">HL8</strain>
        <tissue evidence="1">Leaves</tissue>
    </source>
</reference>
<protein>
    <submittedName>
        <fullName evidence="1">Uncharacterized protein</fullName>
    </submittedName>
</protein>
<organism evidence="1">
    <name type="scientific">Quercus suber</name>
    <name type="common">Cork oak</name>
    <dbReference type="NCBI Taxonomy" id="58331"/>
    <lineage>
        <taxon>Eukaryota</taxon>
        <taxon>Viridiplantae</taxon>
        <taxon>Streptophyta</taxon>
        <taxon>Embryophyta</taxon>
        <taxon>Tracheophyta</taxon>
        <taxon>Spermatophyta</taxon>
        <taxon>Magnoliopsida</taxon>
        <taxon>eudicotyledons</taxon>
        <taxon>Gunneridae</taxon>
        <taxon>Pentapetalae</taxon>
        <taxon>rosids</taxon>
        <taxon>fabids</taxon>
        <taxon>Fagales</taxon>
        <taxon>Fagaceae</taxon>
        <taxon>Quercus</taxon>
    </lineage>
</organism>
<dbReference type="EMBL" id="PKMF04000011">
    <property type="protein sequence ID" value="KAK7859709.1"/>
    <property type="molecule type" value="Genomic_DNA"/>
</dbReference>
<evidence type="ECO:0000313" key="1">
    <source>
        <dbReference type="EMBL" id="KAK7859709.1"/>
    </source>
</evidence>
<sequence length="86" mass="10013">MINTTQEELRYSSDRYKICMKVQDVQEQGLCFPNLKKRSADEGDEYYLDHIPGMVTRYSYDDLQYITANFKKELGAGGFARFLKGL</sequence>
<dbReference type="AlphaFoldDB" id="A0AAW0M9A5"/>